<protein>
    <recommendedName>
        <fullName evidence="4">Lipoprotein</fullName>
    </recommendedName>
</protein>
<dbReference type="Proteomes" id="UP000518300">
    <property type="component" value="Unassembled WGS sequence"/>
</dbReference>
<sequence>MKTAFLLLRLALVCCCVLPTSCATSPEGHPGEGGAPSGVRATRLSRERVRLDFSPRAPVPALEELSPEEARAVLAGFHQALRRAPQPRLQRALAMAGASGAPASWELQLRQEFLARYGPSRLPLPDSVEHSRVFLALRRSTRYMGPGIRDAAEELFSSPAFLASVALSVTVYLAAWALPEPVFSKAFAAALTVRLAIAVGLLELRNLGLACYQLYQEAESARTVDELEAVAERFGRAMGGTALRTLVLVASFGVGRTLPKVPEGGLWSLLTPSRYAMPGGLTWQSATSVQMVADGALVVSGVAVGTATSSASGGAGSACADGSVKKDGYQWHHLATNKNDISPAHGGPWTPLFQRFFARAGMSLDDSANLVYLKGHQGPHPEDYHVNVYERLEAVFTRCNGREQCRTMLTQELKKLADEVCTPGSALNRLATRT</sequence>
<feature type="chain" id="PRO_5032336408" description="Lipoprotein" evidence="1">
    <location>
        <begin position="26"/>
        <end position="434"/>
    </location>
</feature>
<name>A0A848LDS4_9BACT</name>
<evidence type="ECO:0000313" key="2">
    <source>
        <dbReference type="EMBL" id="NMO16372.1"/>
    </source>
</evidence>
<dbReference type="RefSeq" id="WP_169345660.1">
    <property type="nucleotide sequence ID" value="NZ_JABBJJ010000065.1"/>
</dbReference>
<dbReference type="InterPro" id="IPR032871">
    <property type="entry name" value="AHH_dom_containing"/>
</dbReference>
<keyword evidence="1" id="KW-0732">Signal</keyword>
<dbReference type="Pfam" id="PF14412">
    <property type="entry name" value="AHH"/>
    <property type="match status" value="1"/>
</dbReference>
<evidence type="ECO:0000313" key="3">
    <source>
        <dbReference type="Proteomes" id="UP000518300"/>
    </source>
</evidence>
<keyword evidence="3" id="KW-1185">Reference proteome</keyword>
<comment type="caution">
    <text evidence="2">The sequence shown here is derived from an EMBL/GenBank/DDBJ whole genome shotgun (WGS) entry which is preliminary data.</text>
</comment>
<proteinExistence type="predicted"/>
<gene>
    <name evidence="2" type="ORF">HG543_16140</name>
</gene>
<evidence type="ECO:0008006" key="4">
    <source>
        <dbReference type="Google" id="ProtNLM"/>
    </source>
</evidence>
<dbReference type="AlphaFoldDB" id="A0A848LDS4"/>
<feature type="signal peptide" evidence="1">
    <location>
        <begin position="1"/>
        <end position="25"/>
    </location>
</feature>
<accession>A0A848LDS4</accession>
<evidence type="ECO:0000256" key="1">
    <source>
        <dbReference type="SAM" id="SignalP"/>
    </source>
</evidence>
<reference evidence="2 3" key="1">
    <citation type="submission" date="2020-04" db="EMBL/GenBank/DDBJ databases">
        <title>Draft genome of Pyxidicoccus fallax type strain.</title>
        <authorList>
            <person name="Whitworth D.E."/>
        </authorList>
    </citation>
    <scope>NUCLEOTIDE SEQUENCE [LARGE SCALE GENOMIC DNA]</scope>
    <source>
        <strain evidence="2 3">DSM 14698</strain>
    </source>
</reference>
<organism evidence="2 3">
    <name type="scientific">Pyxidicoccus fallax</name>
    <dbReference type="NCBI Taxonomy" id="394095"/>
    <lineage>
        <taxon>Bacteria</taxon>
        <taxon>Pseudomonadati</taxon>
        <taxon>Myxococcota</taxon>
        <taxon>Myxococcia</taxon>
        <taxon>Myxococcales</taxon>
        <taxon>Cystobacterineae</taxon>
        <taxon>Myxococcaceae</taxon>
        <taxon>Pyxidicoccus</taxon>
    </lineage>
</organism>
<dbReference type="EMBL" id="JABBJJ010000065">
    <property type="protein sequence ID" value="NMO16372.1"/>
    <property type="molecule type" value="Genomic_DNA"/>
</dbReference>